<evidence type="ECO:0000256" key="1">
    <source>
        <dbReference type="ARBA" id="ARBA00004496"/>
    </source>
</evidence>
<dbReference type="Gene3D" id="3.90.20.20">
    <property type="match status" value="1"/>
</dbReference>
<evidence type="ECO:0000256" key="8">
    <source>
        <dbReference type="SAM" id="Coils"/>
    </source>
</evidence>
<protein>
    <recommendedName>
        <fullName evidence="11">GrpE protein homolog</fullName>
    </recommendedName>
</protein>
<evidence type="ECO:0008006" key="11">
    <source>
        <dbReference type="Google" id="ProtNLM"/>
    </source>
</evidence>
<dbReference type="GO" id="GO:0042803">
    <property type="term" value="F:protein homodimerization activity"/>
    <property type="evidence" value="ECO:0007669"/>
    <property type="project" value="InterPro"/>
</dbReference>
<keyword evidence="5" id="KW-0346">Stress response</keyword>
<dbReference type="InterPro" id="IPR013805">
    <property type="entry name" value="GrpE_CC"/>
</dbReference>
<proteinExistence type="inferred from homology"/>
<dbReference type="PANTHER" id="PTHR21237:SF23">
    <property type="entry name" value="GRPE PROTEIN HOMOLOG, MITOCHONDRIAL"/>
    <property type="match status" value="1"/>
</dbReference>
<dbReference type="CDD" id="cd00446">
    <property type="entry name" value="GrpE"/>
    <property type="match status" value="1"/>
</dbReference>
<dbReference type="InterPro" id="IPR009012">
    <property type="entry name" value="GrpE_head"/>
</dbReference>
<dbReference type="SUPFAM" id="SSF51064">
    <property type="entry name" value="Head domain of nucleotide exchange factor GrpE"/>
    <property type="match status" value="1"/>
</dbReference>
<dbReference type="Gene3D" id="2.30.22.10">
    <property type="entry name" value="Head domain of nucleotide exchange factor GrpE"/>
    <property type="match status" value="1"/>
</dbReference>
<gene>
    <name evidence="10" type="ORF">Cvel_17825</name>
</gene>
<dbReference type="GO" id="GO:0030150">
    <property type="term" value="P:protein import into mitochondrial matrix"/>
    <property type="evidence" value="ECO:0007669"/>
    <property type="project" value="TreeGrafter"/>
</dbReference>
<feature type="region of interest" description="Disordered" evidence="9">
    <location>
        <begin position="24"/>
        <end position="80"/>
    </location>
</feature>
<evidence type="ECO:0000256" key="9">
    <source>
        <dbReference type="SAM" id="MobiDB-lite"/>
    </source>
</evidence>
<organism evidence="10">
    <name type="scientific">Chromera velia CCMP2878</name>
    <dbReference type="NCBI Taxonomy" id="1169474"/>
    <lineage>
        <taxon>Eukaryota</taxon>
        <taxon>Sar</taxon>
        <taxon>Alveolata</taxon>
        <taxon>Colpodellida</taxon>
        <taxon>Chromeraceae</taxon>
        <taxon>Chromera</taxon>
    </lineage>
</organism>
<dbReference type="VEuPathDB" id="CryptoDB:Cvel_17825"/>
<dbReference type="PhylomeDB" id="A0A0G4FN93"/>
<reference evidence="10" key="1">
    <citation type="submission" date="2014-11" db="EMBL/GenBank/DDBJ databases">
        <authorList>
            <person name="Otto D Thomas"/>
            <person name="Naeem Raeece"/>
        </authorList>
    </citation>
    <scope>NUCLEOTIDE SEQUENCE</scope>
</reference>
<comment type="subunit">
    <text evidence="3">Homodimer.</text>
</comment>
<keyword evidence="6" id="KW-0143">Chaperone</keyword>
<dbReference type="FunFam" id="2.30.22.10:FF:000001">
    <property type="entry name" value="Protein GrpE"/>
    <property type="match status" value="1"/>
</dbReference>
<dbReference type="SUPFAM" id="SSF58014">
    <property type="entry name" value="Coiled-coil domain of nucleotide exchange factor GrpE"/>
    <property type="match status" value="1"/>
</dbReference>
<evidence type="ECO:0000256" key="4">
    <source>
        <dbReference type="ARBA" id="ARBA00022490"/>
    </source>
</evidence>
<feature type="compositionally biased region" description="Low complexity" evidence="9">
    <location>
        <begin position="26"/>
        <end position="46"/>
    </location>
</feature>
<dbReference type="GO" id="GO:0000774">
    <property type="term" value="F:adenyl-nucleotide exchange factor activity"/>
    <property type="evidence" value="ECO:0007669"/>
    <property type="project" value="InterPro"/>
</dbReference>
<dbReference type="EMBL" id="CDMZ01000490">
    <property type="protein sequence ID" value="CEM15475.1"/>
    <property type="molecule type" value="Genomic_DNA"/>
</dbReference>
<evidence type="ECO:0000256" key="3">
    <source>
        <dbReference type="ARBA" id="ARBA00011738"/>
    </source>
</evidence>
<dbReference type="InterPro" id="IPR000740">
    <property type="entry name" value="GrpE"/>
</dbReference>
<feature type="coiled-coil region" evidence="8">
    <location>
        <begin position="87"/>
        <end position="121"/>
    </location>
</feature>
<dbReference type="HAMAP" id="MF_01151">
    <property type="entry name" value="GrpE"/>
    <property type="match status" value="1"/>
</dbReference>
<evidence type="ECO:0000313" key="10">
    <source>
        <dbReference type="EMBL" id="CEM15475.1"/>
    </source>
</evidence>
<evidence type="ECO:0000256" key="2">
    <source>
        <dbReference type="ARBA" id="ARBA00009054"/>
    </source>
</evidence>
<name>A0A0G4FN93_9ALVE</name>
<dbReference type="GO" id="GO:0001405">
    <property type="term" value="C:PAM complex, Tim23 associated import motor"/>
    <property type="evidence" value="ECO:0007669"/>
    <property type="project" value="TreeGrafter"/>
</dbReference>
<evidence type="ECO:0000256" key="7">
    <source>
        <dbReference type="RuleBase" id="RU004478"/>
    </source>
</evidence>
<dbReference type="Pfam" id="PF01025">
    <property type="entry name" value="GrpE"/>
    <property type="match status" value="1"/>
</dbReference>
<comment type="similarity">
    <text evidence="2 7">Belongs to the GrpE family.</text>
</comment>
<accession>A0A0G4FN93</accession>
<dbReference type="PANTHER" id="PTHR21237">
    <property type="entry name" value="GRPE PROTEIN"/>
    <property type="match status" value="1"/>
</dbReference>
<feature type="compositionally biased region" description="Basic and acidic residues" evidence="9">
    <location>
        <begin position="49"/>
        <end position="80"/>
    </location>
</feature>
<sequence>MRPALVFSLARRVSLPVRPGCVSGLARPASSSRQSFRFFSSAESSATPGDEKPEKPAQAEAAKEETPASSGGKEKETEAAEVSFEKLKECEKKYQDASAKVKEMQDKLLRTLAEMENLRTRHRTDLDNSNKYAVAKFASSMVEVADTLELASKSIEAERLEEDTPLKTIAEGVKMTETILLKAFENHGIVKDQPEGNLFDPSFHEAMFQMEDKSKVRGTIFQVMQPGYRIHERVLRAAKVGTTTGGPAPPPPPPKEKEGK</sequence>
<dbReference type="AlphaFoldDB" id="A0A0G4FN93"/>
<keyword evidence="4" id="KW-0963">Cytoplasm</keyword>
<evidence type="ECO:0000256" key="6">
    <source>
        <dbReference type="ARBA" id="ARBA00023186"/>
    </source>
</evidence>
<feature type="region of interest" description="Disordered" evidence="9">
    <location>
        <begin position="238"/>
        <end position="260"/>
    </location>
</feature>
<dbReference type="PRINTS" id="PR00773">
    <property type="entry name" value="GRPEPROTEIN"/>
</dbReference>
<keyword evidence="8" id="KW-0175">Coiled coil</keyword>
<dbReference type="GO" id="GO:0051082">
    <property type="term" value="F:unfolded protein binding"/>
    <property type="evidence" value="ECO:0007669"/>
    <property type="project" value="TreeGrafter"/>
</dbReference>
<dbReference type="GO" id="GO:0051087">
    <property type="term" value="F:protein-folding chaperone binding"/>
    <property type="evidence" value="ECO:0007669"/>
    <property type="project" value="InterPro"/>
</dbReference>
<dbReference type="GO" id="GO:0006457">
    <property type="term" value="P:protein folding"/>
    <property type="evidence" value="ECO:0007669"/>
    <property type="project" value="InterPro"/>
</dbReference>
<evidence type="ECO:0000256" key="5">
    <source>
        <dbReference type="ARBA" id="ARBA00023016"/>
    </source>
</evidence>
<comment type="subcellular location">
    <subcellularLocation>
        <location evidence="1">Cytoplasm</location>
    </subcellularLocation>
</comment>